<dbReference type="KEGG" id="gai:IMCC3135_17490"/>
<dbReference type="EMBL" id="CP018632">
    <property type="protein sequence ID" value="ASJ73579.1"/>
    <property type="molecule type" value="Genomic_DNA"/>
</dbReference>
<organism evidence="1 2">
    <name type="scientific">Granulosicoccus antarcticus IMCC3135</name>
    <dbReference type="NCBI Taxonomy" id="1192854"/>
    <lineage>
        <taxon>Bacteria</taxon>
        <taxon>Pseudomonadati</taxon>
        <taxon>Pseudomonadota</taxon>
        <taxon>Gammaproteobacteria</taxon>
        <taxon>Chromatiales</taxon>
        <taxon>Granulosicoccaceae</taxon>
        <taxon>Granulosicoccus</taxon>
    </lineage>
</organism>
<dbReference type="AlphaFoldDB" id="A0A2Z2NQS6"/>
<reference evidence="1 2" key="1">
    <citation type="submission" date="2016-12" db="EMBL/GenBank/DDBJ databases">
        <authorList>
            <person name="Song W.-J."/>
            <person name="Kurnit D.M."/>
        </authorList>
    </citation>
    <scope>NUCLEOTIDE SEQUENCE [LARGE SCALE GENOMIC DNA]</scope>
    <source>
        <strain evidence="1 2">IMCC3135</strain>
    </source>
</reference>
<keyword evidence="2" id="KW-1185">Reference proteome</keyword>
<sequence>MMIMREDTGIGTLHTMTGHQVDYKHRQFCNLLVHRFLVSLVLFLSQ</sequence>
<accession>A0A2Z2NQS6</accession>
<evidence type="ECO:0000313" key="1">
    <source>
        <dbReference type="EMBL" id="ASJ73579.1"/>
    </source>
</evidence>
<protein>
    <submittedName>
        <fullName evidence="1">Uncharacterized protein</fullName>
    </submittedName>
</protein>
<dbReference type="Proteomes" id="UP000250079">
    <property type="component" value="Chromosome"/>
</dbReference>
<name>A0A2Z2NQS6_9GAMM</name>
<evidence type="ECO:0000313" key="2">
    <source>
        <dbReference type="Proteomes" id="UP000250079"/>
    </source>
</evidence>
<gene>
    <name evidence="1" type="ORF">IMCC3135_17490</name>
</gene>
<proteinExistence type="predicted"/>